<dbReference type="InterPro" id="IPR038765">
    <property type="entry name" value="Papain-like_cys_pep_sf"/>
</dbReference>
<organism evidence="1">
    <name type="scientific">uncultured Verrucomicrobiota bacterium</name>
    <dbReference type="NCBI Taxonomy" id="156588"/>
    <lineage>
        <taxon>Bacteria</taxon>
        <taxon>Pseudomonadati</taxon>
        <taxon>Verrucomicrobiota</taxon>
        <taxon>environmental samples</taxon>
    </lineage>
</organism>
<protein>
    <submittedName>
        <fullName evidence="1">Putative peptidoglycan peptidase</fullName>
    </submittedName>
</protein>
<dbReference type="Gene3D" id="3.90.1720.10">
    <property type="entry name" value="endopeptidase domain like (from Nostoc punctiforme)"/>
    <property type="match status" value="1"/>
</dbReference>
<dbReference type="SUPFAM" id="SSF54001">
    <property type="entry name" value="Cysteine proteinases"/>
    <property type="match status" value="1"/>
</dbReference>
<evidence type="ECO:0000313" key="1">
    <source>
        <dbReference type="EMBL" id="ACO70952.1"/>
    </source>
</evidence>
<dbReference type="EMBL" id="FJ872375">
    <property type="protein sequence ID" value="ACO70952.1"/>
    <property type="molecule type" value="Genomic_DNA"/>
</dbReference>
<accession>D2DXX9</accession>
<sequence>MILPYFAQIRILLAVVAGSGLFAGCASLGKPAKLRSGDIVFQDSSPHSGQAVAIKKLTRSAWSHCGIYFAREGRAPVVIDGNGTQREVLWEAWKSNGAGGRYAAFRLKRDLSEGEVEALWRRASFYDGRPYDLKFAWDDGKIYCSELIWKACRDALKLEIGKTERLADFDLRDPAARALIERPGSWGTVENAMAHGEEVVVSPQAIAQSPLLRRVR</sequence>
<name>D2DXX9_9BACT</name>
<reference evidence="1" key="1">
    <citation type="journal article" date="2010" name="FEMS Microbiol. Ecol.">
        <title>Phylogenetic and metagenomic analysis of Verrucomicrobia in former agricultural grassland soil.</title>
        <authorList>
            <person name="Kielak A."/>
            <person name="Rodrigues J.L.M."/>
            <person name="Kuramae E.E."/>
            <person name="Chain P.S.G."/>
            <person name="van Veen J.A."/>
            <person name="Kowalchuk G.A."/>
        </authorList>
    </citation>
    <scope>NUCLEOTIDE SEQUENCE</scope>
</reference>
<proteinExistence type="predicted"/>
<dbReference type="Pfam" id="PF05708">
    <property type="entry name" value="Peptidase_C92"/>
    <property type="match status" value="1"/>
</dbReference>
<dbReference type="InterPro" id="IPR024453">
    <property type="entry name" value="Peptidase_C92"/>
</dbReference>
<dbReference type="AlphaFoldDB" id="D2DXX9"/>